<keyword evidence="1" id="KW-0812">Transmembrane</keyword>
<reference evidence="3 4" key="1">
    <citation type="submission" date="2020-03" db="EMBL/GenBank/DDBJ databases">
        <title>Complete genome sequence of Monaibacterium sp. ALG8 with diverse plasmids.</title>
        <authorList>
            <person name="Sun C."/>
        </authorList>
    </citation>
    <scope>NUCLEOTIDE SEQUENCE [LARGE SCALE GENOMIC DNA]</scope>
    <source>
        <strain evidence="3 4">ALG8</strain>
    </source>
</reference>
<feature type="transmembrane region" description="Helical" evidence="1">
    <location>
        <begin position="108"/>
        <end position="129"/>
    </location>
</feature>
<dbReference type="NCBIfam" id="NF033664">
    <property type="entry name" value="PACE_transport"/>
    <property type="match status" value="1"/>
</dbReference>
<accession>A0A6G7VJ40</accession>
<dbReference type="KEGG" id="mon:G8E03_03365"/>
<organism evidence="3 4">
    <name type="scientific">Pontivivens nitratireducens</name>
    <dbReference type="NCBI Taxonomy" id="2758038"/>
    <lineage>
        <taxon>Bacteria</taxon>
        <taxon>Pseudomonadati</taxon>
        <taxon>Pseudomonadota</taxon>
        <taxon>Alphaproteobacteria</taxon>
        <taxon>Rhodobacterales</taxon>
        <taxon>Paracoccaceae</taxon>
        <taxon>Pontivivens</taxon>
    </lineage>
</organism>
<proteinExistence type="predicted"/>
<keyword evidence="1" id="KW-1133">Transmembrane helix</keyword>
<dbReference type="EMBL" id="CP049811">
    <property type="protein sequence ID" value="QIK39886.1"/>
    <property type="molecule type" value="Genomic_DNA"/>
</dbReference>
<dbReference type="AlphaFoldDB" id="A0A6G7VJ40"/>
<feature type="domain" description="Chlorhexidine efflux transporter" evidence="2">
    <location>
        <begin position="2"/>
        <end position="64"/>
    </location>
</feature>
<sequence length="139" mass="15748">MRTTRDRIRHAISFELLGLTLAIPLGAIGFGMHAADIGVVTVICATIATLWNYVYNLQFDRIMRYIRGTTHKTLAIRVLHALAFEGGLLVITLPVIALYLQIGLWQALMMDVAFALFYLIYAFIFNWIYDLVFPIPIEA</sequence>
<dbReference type="InterPro" id="IPR007896">
    <property type="entry name" value="BTP_bacteria"/>
</dbReference>
<evidence type="ECO:0000313" key="3">
    <source>
        <dbReference type="EMBL" id="QIK39886.1"/>
    </source>
</evidence>
<evidence type="ECO:0000256" key="1">
    <source>
        <dbReference type="SAM" id="Phobius"/>
    </source>
</evidence>
<keyword evidence="4" id="KW-1185">Reference proteome</keyword>
<gene>
    <name evidence="3" type="ORF">G8E03_03365</name>
</gene>
<dbReference type="Pfam" id="PF05232">
    <property type="entry name" value="BTP"/>
    <property type="match status" value="2"/>
</dbReference>
<feature type="transmembrane region" description="Helical" evidence="1">
    <location>
        <begin position="37"/>
        <end position="57"/>
    </location>
</feature>
<protein>
    <submittedName>
        <fullName evidence="3">PACE efflux transporter</fullName>
    </submittedName>
</protein>
<feature type="domain" description="Chlorhexidine efflux transporter" evidence="2">
    <location>
        <begin position="72"/>
        <end position="134"/>
    </location>
</feature>
<dbReference type="InterPro" id="IPR058208">
    <property type="entry name" value="PACE"/>
</dbReference>
<evidence type="ECO:0000259" key="2">
    <source>
        <dbReference type="Pfam" id="PF05232"/>
    </source>
</evidence>
<dbReference type="Proteomes" id="UP000500791">
    <property type="component" value="Chromosome"/>
</dbReference>
<keyword evidence="1" id="KW-0472">Membrane</keyword>
<feature type="transmembrane region" description="Helical" evidence="1">
    <location>
        <begin position="78"/>
        <end position="102"/>
    </location>
</feature>
<evidence type="ECO:0000313" key="4">
    <source>
        <dbReference type="Proteomes" id="UP000500791"/>
    </source>
</evidence>
<feature type="transmembrane region" description="Helical" evidence="1">
    <location>
        <begin position="12"/>
        <end position="31"/>
    </location>
</feature>
<name>A0A6G7VJ40_9RHOB</name>
<dbReference type="RefSeq" id="WP_166188667.1">
    <property type="nucleotide sequence ID" value="NZ_CP049811.1"/>
</dbReference>